<dbReference type="AlphaFoldDB" id="A0A6P7GVV4"/>
<feature type="compositionally biased region" description="Basic and acidic residues" evidence="2">
    <location>
        <begin position="25"/>
        <end position="38"/>
    </location>
</feature>
<feature type="region of interest" description="Disordered" evidence="2">
    <location>
        <begin position="1"/>
        <end position="59"/>
    </location>
</feature>
<feature type="coiled-coil region" evidence="1">
    <location>
        <begin position="66"/>
        <end position="121"/>
    </location>
</feature>
<gene>
    <name evidence="3" type="primary">LOC114347368</name>
</gene>
<dbReference type="InParanoid" id="A0A6P7GVV4"/>
<protein>
    <submittedName>
        <fullName evidence="3">Calcium-binding and coiled-coil domain-containing protein 2-like</fullName>
    </submittedName>
</protein>
<sequence length="261" mass="31188">MAEGDNKIIQSETNKNMEDSDDCSDDSKRKRDPDDATQRSKNRKLSQIPSKTNSKEQKLDLLIEMVSELKKQSDKTSEDIKMIREENKILRQENQKLKEENKDIKEKLEETNDRIEWLEREKRKNNIVMSGIEIETENKTELKQFVENIIKNTLQININVKTAHKIGRKVCLIEINNEDEKEQIMKNKYKLKEQQQEKVYINHDMTTKERKKNKQIRKMAKEEELKGNKVKIRYNKITINGEIWKWNKTMKKLEVINPKNE</sequence>
<proteinExistence type="predicted"/>
<reference evidence="3" key="1">
    <citation type="submission" date="2025-08" db="UniProtKB">
        <authorList>
            <consortium name="RefSeq"/>
        </authorList>
    </citation>
    <scope>IDENTIFICATION</scope>
    <source>
        <tissue evidence="3">Whole insect</tissue>
    </source>
</reference>
<evidence type="ECO:0000256" key="1">
    <source>
        <dbReference type="SAM" id="Coils"/>
    </source>
</evidence>
<evidence type="ECO:0000313" key="3">
    <source>
        <dbReference type="RefSeq" id="XP_028153881.1"/>
    </source>
</evidence>
<organism evidence="3">
    <name type="scientific">Diabrotica virgifera virgifera</name>
    <name type="common">western corn rootworm</name>
    <dbReference type="NCBI Taxonomy" id="50390"/>
    <lineage>
        <taxon>Eukaryota</taxon>
        <taxon>Metazoa</taxon>
        <taxon>Ecdysozoa</taxon>
        <taxon>Arthropoda</taxon>
        <taxon>Hexapoda</taxon>
        <taxon>Insecta</taxon>
        <taxon>Pterygota</taxon>
        <taxon>Neoptera</taxon>
        <taxon>Endopterygota</taxon>
        <taxon>Coleoptera</taxon>
        <taxon>Polyphaga</taxon>
        <taxon>Cucujiformia</taxon>
        <taxon>Chrysomeloidea</taxon>
        <taxon>Chrysomelidae</taxon>
        <taxon>Galerucinae</taxon>
        <taxon>Diabroticina</taxon>
        <taxon>Diabroticites</taxon>
        <taxon>Diabrotica</taxon>
    </lineage>
</organism>
<accession>A0A6P7GVV4</accession>
<keyword evidence="1" id="KW-0175">Coiled coil</keyword>
<name>A0A6P7GVV4_DIAVI</name>
<dbReference type="RefSeq" id="XP_028153881.1">
    <property type="nucleotide sequence ID" value="XM_028298080.1"/>
</dbReference>
<evidence type="ECO:0000256" key="2">
    <source>
        <dbReference type="SAM" id="MobiDB-lite"/>
    </source>
</evidence>